<reference evidence="4 5" key="1">
    <citation type="submission" date="2016-10" db="EMBL/GenBank/DDBJ databases">
        <title>Complete Genome Sequence of Flavobacterium sp. PK15.</title>
        <authorList>
            <person name="Ekwe A."/>
            <person name="Kim S.B."/>
        </authorList>
    </citation>
    <scope>NUCLEOTIDE SEQUENCE [LARGE SCALE GENOMIC DNA]</scope>
    <source>
        <strain evidence="4 5">PK15</strain>
    </source>
</reference>
<feature type="domain" description="Sulfatase N-terminal" evidence="3">
    <location>
        <begin position="31"/>
        <end position="402"/>
    </location>
</feature>
<dbReference type="KEGG" id="fcm:BIW12_00065"/>
<dbReference type="PROSITE" id="PS00149">
    <property type="entry name" value="SULFATASE_2"/>
    <property type="match status" value="1"/>
</dbReference>
<evidence type="ECO:0000259" key="3">
    <source>
        <dbReference type="Pfam" id="PF00884"/>
    </source>
</evidence>
<dbReference type="EMBL" id="CP017774">
    <property type="protein sequence ID" value="AOZ97962.1"/>
    <property type="molecule type" value="Genomic_DNA"/>
</dbReference>
<dbReference type="InterPro" id="IPR024607">
    <property type="entry name" value="Sulfatase_CS"/>
</dbReference>
<dbReference type="InterPro" id="IPR052701">
    <property type="entry name" value="GAG_Ulvan_Degrading_Sulfatases"/>
</dbReference>
<dbReference type="GO" id="GO:0016787">
    <property type="term" value="F:hydrolase activity"/>
    <property type="evidence" value="ECO:0007669"/>
    <property type="project" value="UniProtKB-KW"/>
</dbReference>
<dbReference type="Gene3D" id="3.30.1120.10">
    <property type="match status" value="1"/>
</dbReference>
<dbReference type="PANTHER" id="PTHR43751">
    <property type="entry name" value="SULFATASE"/>
    <property type="match status" value="1"/>
</dbReference>
<protein>
    <submittedName>
        <fullName evidence="4">Arylsulfatase</fullName>
    </submittedName>
</protein>
<evidence type="ECO:0000256" key="2">
    <source>
        <dbReference type="ARBA" id="ARBA00022801"/>
    </source>
</evidence>
<dbReference type="InterPro" id="IPR017850">
    <property type="entry name" value="Alkaline_phosphatase_core_sf"/>
</dbReference>
<dbReference type="AlphaFoldDB" id="A0A1D9P642"/>
<evidence type="ECO:0000256" key="1">
    <source>
        <dbReference type="ARBA" id="ARBA00008779"/>
    </source>
</evidence>
<gene>
    <name evidence="4" type="ORF">BIW12_00065</name>
</gene>
<proteinExistence type="inferred from homology"/>
<dbReference type="PROSITE" id="PS00523">
    <property type="entry name" value="SULFATASE_1"/>
    <property type="match status" value="1"/>
</dbReference>
<dbReference type="Gene3D" id="3.40.720.10">
    <property type="entry name" value="Alkaline Phosphatase, subunit A"/>
    <property type="match status" value="1"/>
</dbReference>
<dbReference type="SUPFAM" id="SSF53649">
    <property type="entry name" value="Alkaline phosphatase-like"/>
    <property type="match status" value="1"/>
</dbReference>
<dbReference type="CDD" id="cd16143">
    <property type="entry name" value="ARS_like"/>
    <property type="match status" value="1"/>
</dbReference>
<organism evidence="4 5">
    <name type="scientific">Flavobacterium commune</name>
    <dbReference type="NCBI Taxonomy" id="1306519"/>
    <lineage>
        <taxon>Bacteria</taxon>
        <taxon>Pseudomonadati</taxon>
        <taxon>Bacteroidota</taxon>
        <taxon>Flavobacteriia</taxon>
        <taxon>Flavobacteriales</taxon>
        <taxon>Flavobacteriaceae</taxon>
        <taxon>Flavobacterium</taxon>
    </lineage>
</organism>
<accession>A0A1D9P642</accession>
<name>A0A1D9P642_9FLAO</name>
<dbReference type="RefSeq" id="WP_071183237.1">
    <property type="nucleotide sequence ID" value="NZ_CP017774.1"/>
</dbReference>
<evidence type="ECO:0000313" key="4">
    <source>
        <dbReference type="EMBL" id="AOZ97962.1"/>
    </source>
</evidence>
<dbReference type="STRING" id="1306519.BIW12_00065"/>
<keyword evidence="2" id="KW-0378">Hydrolase</keyword>
<sequence>MIKSIITGCLTLITFSFYSQESQNKQISAKPNVIFIYADDLGYGDLSCYGATKLKTPNLDKLANQGVRFTNAHCTSATCTPSRYALLTGQYPWRKSGTGILPGDAALIIPTNKMTLPKLFQQAGYRTANVGKWHLGLGDQVAKNWNGEIKPGPNEVGFDYSFIFPATADRVPSVFMENHKVVALDTNDPIQVDYSSKVGNDPTGKEHPELLKMKSSPGQGHDNTIVNGIGRIGYMSGGNKARWVDEEVSTTFLEKAKEFIEENHKKTFFLYFALTEPHVPRMPATMFKGKSGLGYRGDAILQLDWTVGQIMKQLETLGINQNTMVIFTSDNGAVLDDGYQDEAVSQLNGHTPNGILRGGKYSVLEAGTRVPFILSWPDVVKPKVSSGMVCQMDLLASFSNLLEQPILKEDAPDSENTLETFLGKSEKGRTILIEQGGNTLGKGGTLAIVKDNWKFIPANDGISYDQLVGIETGNANEPQLYDLNEDLGEKNNLAKKFPNKVNELAKLLKEKTQIKE</sequence>
<dbReference type="PANTHER" id="PTHR43751:SF6">
    <property type="entry name" value="N-ACETYLGALACTOSAMINE-6-O-SULFATASE"/>
    <property type="match status" value="1"/>
</dbReference>
<evidence type="ECO:0000313" key="5">
    <source>
        <dbReference type="Proteomes" id="UP000178198"/>
    </source>
</evidence>
<keyword evidence="5" id="KW-1185">Reference proteome</keyword>
<comment type="similarity">
    <text evidence="1">Belongs to the sulfatase family.</text>
</comment>
<dbReference type="InterPro" id="IPR000917">
    <property type="entry name" value="Sulfatase_N"/>
</dbReference>
<dbReference type="Proteomes" id="UP000178198">
    <property type="component" value="Chromosome"/>
</dbReference>
<dbReference type="Pfam" id="PF00884">
    <property type="entry name" value="Sulfatase"/>
    <property type="match status" value="1"/>
</dbReference>
<dbReference type="OrthoDB" id="9766107at2"/>